<comment type="caution">
    <text evidence="11">The sequence shown here is derived from an EMBL/GenBank/DDBJ whole genome shotgun (WGS) entry which is preliminary data.</text>
</comment>
<dbReference type="FunFam" id="2.10.110.10:FF:000046">
    <property type="entry name" value="LIM/homeobox protein Lhx1"/>
    <property type="match status" value="1"/>
</dbReference>
<evidence type="ECO:0000256" key="7">
    <source>
        <dbReference type="ARBA" id="ARBA00023242"/>
    </source>
</evidence>
<dbReference type="InterPro" id="IPR050453">
    <property type="entry name" value="LIM_Homeobox_TF"/>
</dbReference>
<dbReference type="SUPFAM" id="SSF57716">
    <property type="entry name" value="Glucocorticoid receptor-like (DNA-binding domain)"/>
    <property type="match status" value="1"/>
</dbReference>
<evidence type="ECO:0000313" key="12">
    <source>
        <dbReference type="Proteomes" id="UP001474421"/>
    </source>
</evidence>
<feature type="domain" description="LIM zinc-binding" evidence="10">
    <location>
        <begin position="219"/>
        <end position="282"/>
    </location>
</feature>
<keyword evidence="6" id="KW-0371">Homeobox</keyword>
<evidence type="ECO:0000256" key="4">
    <source>
        <dbReference type="ARBA" id="ARBA00023038"/>
    </source>
</evidence>
<comment type="subcellular location">
    <subcellularLocation>
        <location evidence="1">Nucleus</location>
    </subcellularLocation>
</comment>
<reference evidence="11 12" key="1">
    <citation type="journal article" date="2024" name="Proc. Natl. Acad. Sci. U.S.A.">
        <title>The genetic regulatory architecture and epigenomic basis for age-related changes in rattlesnake venom.</title>
        <authorList>
            <person name="Hogan M.P."/>
            <person name="Holding M.L."/>
            <person name="Nystrom G.S."/>
            <person name="Colston T.J."/>
            <person name="Bartlett D.A."/>
            <person name="Mason A.J."/>
            <person name="Ellsworth S.A."/>
            <person name="Rautsaw R.M."/>
            <person name="Lawrence K.C."/>
            <person name="Strickland J.L."/>
            <person name="He B."/>
            <person name="Fraser P."/>
            <person name="Margres M.J."/>
            <person name="Gilbert D.M."/>
            <person name="Gibbs H.L."/>
            <person name="Parkinson C.L."/>
            <person name="Rokyta D.R."/>
        </authorList>
    </citation>
    <scope>NUCLEOTIDE SEQUENCE [LARGE SCALE GENOMIC DNA]</scope>
    <source>
        <strain evidence="11">DRR0105</strain>
    </source>
</reference>
<evidence type="ECO:0000256" key="5">
    <source>
        <dbReference type="ARBA" id="ARBA00023125"/>
    </source>
</evidence>
<accession>A0AAW1AP68</accession>
<protein>
    <submittedName>
        <fullName evidence="11">LIM/homeobox protein Lhx5</fullName>
    </submittedName>
</protein>
<dbReference type="Pfam" id="PF00412">
    <property type="entry name" value="LIM"/>
    <property type="match status" value="1"/>
</dbReference>
<keyword evidence="12" id="KW-1185">Reference proteome</keyword>
<keyword evidence="2 8" id="KW-0479">Metal-binding</keyword>
<dbReference type="GO" id="GO:0005634">
    <property type="term" value="C:nucleus"/>
    <property type="evidence" value="ECO:0007669"/>
    <property type="project" value="UniProtKB-SubCell"/>
</dbReference>
<dbReference type="GO" id="GO:0030182">
    <property type="term" value="P:neuron differentiation"/>
    <property type="evidence" value="ECO:0007669"/>
    <property type="project" value="TreeGrafter"/>
</dbReference>
<feature type="compositionally biased region" description="Basic and acidic residues" evidence="9">
    <location>
        <begin position="1"/>
        <end position="24"/>
    </location>
</feature>
<name>A0AAW1AP68_CROAD</name>
<evidence type="ECO:0000256" key="8">
    <source>
        <dbReference type="PROSITE-ProRule" id="PRU00125"/>
    </source>
</evidence>
<keyword evidence="5" id="KW-0238">DNA-binding</keyword>
<dbReference type="GO" id="GO:0008270">
    <property type="term" value="F:zinc ion binding"/>
    <property type="evidence" value="ECO:0007669"/>
    <property type="project" value="InterPro"/>
</dbReference>
<dbReference type="PROSITE" id="PS50023">
    <property type="entry name" value="LIM_DOMAIN_2"/>
    <property type="match status" value="1"/>
</dbReference>
<feature type="region of interest" description="Disordered" evidence="9">
    <location>
        <begin position="70"/>
        <end position="96"/>
    </location>
</feature>
<feature type="compositionally biased region" description="Basic and acidic residues" evidence="9">
    <location>
        <begin position="31"/>
        <end position="49"/>
    </location>
</feature>
<gene>
    <name evidence="11" type="ORF">NXF25_018007</name>
</gene>
<evidence type="ECO:0000256" key="9">
    <source>
        <dbReference type="SAM" id="MobiDB-lite"/>
    </source>
</evidence>
<dbReference type="AlphaFoldDB" id="A0AAW1AP68"/>
<dbReference type="InterPro" id="IPR001781">
    <property type="entry name" value="Znf_LIM"/>
</dbReference>
<dbReference type="PANTHER" id="PTHR24208">
    <property type="entry name" value="LIM/HOMEOBOX PROTEIN LHX"/>
    <property type="match status" value="1"/>
</dbReference>
<proteinExistence type="predicted"/>
<evidence type="ECO:0000259" key="10">
    <source>
        <dbReference type="PROSITE" id="PS50023"/>
    </source>
</evidence>
<keyword evidence="3 8" id="KW-0862">Zinc</keyword>
<dbReference type="CDD" id="cd09375">
    <property type="entry name" value="LIM2_Lhx1_Lhx5"/>
    <property type="match status" value="1"/>
</dbReference>
<keyword evidence="4 8" id="KW-0440">LIM domain</keyword>
<feature type="region of interest" description="Disordered" evidence="9">
    <location>
        <begin position="1"/>
        <end position="49"/>
    </location>
</feature>
<evidence type="ECO:0000256" key="2">
    <source>
        <dbReference type="ARBA" id="ARBA00022723"/>
    </source>
</evidence>
<evidence type="ECO:0000256" key="6">
    <source>
        <dbReference type="ARBA" id="ARBA00023155"/>
    </source>
</evidence>
<dbReference type="PANTHER" id="PTHR24208:SF115">
    <property type="entry name" value="LIM_HOMEOBOX PROTEIN LHX5"/>
    <property type="match status" value="1"/>
</dbReference>
<dbReference type="PROSITE" id="PS00478">
    <property type="entry name" value="LIM_DOMAIN_1"/>
    <property type="match status" value="1"/>
</dbReference>
<keyword evidence="7" id="KW-0539">Nucleus</keyword>
<dbReference type="InterPro" id="IPR049619">
    <property type="entry name" value="Lhx1/5_LIM2"/>
</dbReference>
<evidence type="ECO:0000256" key="3">
    <source>
        <dbReference type="ARBA" id="ARBA00022833"/>
    </source>
</evidence>
<dbReference type="GO" id="GO:0000977">
    <property type="term" value="F:RNA polymerase II transcription regulatory region sequence-specific DNA binding"/>
    <property type="evidence" value="ECO:0007669"/>
    <property type="project" value="TreeGrafter"/>
</dbReference>
<sequence>MPKRERESEKEREGGREREKEIGKEGGGGGGKERGRERERGREGEREREGRRELVYLYYYYEITRRQRLKPGASLPPQPISPSAREPGQPGLAKRGQAKGREHLFLLSLPLPRFPHFPGPGCRARLHLAHRTPSLRRRAQPELVSSRQGWRADSPVRSSLKASRVARARGGGEPLIIDMVMKAHVLIEGAGSEGERLFLLKCVLFCQQQPRKREGKFGTKCAGCAQGISPSDLVRKARSKVFHLNCFTCMVCNKQLSTGEELYIIDENKFVCKEDYLSSPSFKEGSLNSGEQMAWAAIPPLSPSLALPLSSNPGPRGGDCD</sequence>
<dbReference type="EMBL" id="JAOTOJ010000018">
    <property type="protein sequence ID" value="KAK9391618.1"/>
    <property type="molecule type" value="Genomic_DNA"/>
</dbReference>
<evidence type="ECO:0000256" key="1">
    <source>
        <dbReference type="ARBA" id="ARBA00004123"/>
    </source>
</evidence>
<dbReference type="GO" id="GO:0000981">
    <property type="term" value="F:DNA-binding transcription factor activity, RNA polymerase II-specific"/>
    <property type="evidence" value="ECO:0007669"/>
    <property type="project" value="TreeGrafter"/>
</dbReference>
<dbReference type="SMART" id="SM00132">
    <property type="entry name" value="LIM"/>
    <property type="match status" value="1"/>
</dbReference>
<organism evidence="11 12">
    <name type="scientific">Crotalus adamanteus</name>
    <name type="common">Eastern diamondback rattlesnake</name>
    <dbReference type="NCBI Taxonomy" id="8729"/>
    <lineage>
        <taxon>Eukaryota</taxon>
        <taxon>Metazoa</taxon>
        <taxon>Chordata</taxon>
        <taxon>Craniata</taxon>
        <taxon>Vertebrata</taxon>
        <taxon>Euteleostomi</taxon>
        <taxon>Lepidosauria</taxon>
        <taxon>Squamata</taxon>
        <taxon>Bifurcata</taxon>
        <taxon>Unidentata</taxon>
        <taxon>Episquamata</taxon>
        <taxon>Toxicofera</taxon>
        <taxon>Serpentes</taxon>
        <taxon>Colubroidea</taxon>
        <taxon>Viperidae</taxon>
        <taxon>Crotalinae</taxon>
        <taxon>Crotalus</taxon>
    </lineage>
</organism>
<evidence type="ECO:0000313" key="11">
    <source>
        <dbReference type="EMBL" id="KAK9391618.1"/>
    </source>
</evidence>
<dbReference type="Gene3D" id="2.10.110.10">
    <property type="entry name" value="Cysteine Rich Protein"/>
    <property type="match status" value="2"/>
</dbReference>
<dbReference type="Proteomes" id="UP001474421">
    <property type="component" value="Unassembled WGS sequence"/>
</dbReference>